<evidence type="ECO:0000313" key="11">
    <source>
        <dbReference type="Proteomes" id="UP000184076"/>
    </source>
</evidence>
<dbReference type="RefSeq" id="WP_084076248.1">
    <property type="nucleotide sequence ID" value="NZ_FQVB01000010.1"/>
</dbReference>
<dbReference type="GO" id="GO:0005737">
    <property type="term" value="C:cytoplasm"/>
    <property type="evidence" value="ECO:0007669"/>
    <property type="project" value="UniProtKB-SubCell"/>
</dbReference>
<feature type="site" description="Stabilizes the basic form of H active site to accept a proton" evidence="7">
    <location>
        <position position="101"/>
    </location>
</feature>
<dbReference type="EMBL" id="FQVB01000010">
    <property type="protein sequence ID" value="SHF03830.1"/>
    <property type="molecule type" value="Genomic_DNA"/>
</dbReference>
<comment type="function">
    <text evidence="7">Catalyzes the release of premature peptidyl moieties from peptidyl-tRNA molecules trapped in stalled 50S ribosomal subunits, and thus maintains levels of free tRNAs and 50S ribosomes.</text>
</comment>
<comment type="catalytic activity">
    <reaction evidence="7 8">
        <text>an N-acyl-L-alpha-aminoacyl-tRNA + H2O = an N-acyl-L-amino acid + a tRNA + H(+)</text>
        <dbReference type="Rhea" id="RHEA:54448"/>
        <dbReference type="Rhea" id="RHEA-COMP:10123"/>
        <dbReference type="Rhea" id="RHEA-COMP:13883"/>
        <dbReference type="ChEBI" id="CHEBI:15377"/>
        <dbReference type="ChEBI" id="CHEBI:15378"/>
        <dbReference type="ChEBI" id="CHEBI:59874"/>
        <dbReference type="ChEBI" id="CHEBI:78442"/>
        <dbReference type="ChEBI" id="CHEBI:138191"/>
        <dbReference type="EC" id="3.1.1.29"/>
    </reaction>
</comment>
<reference evidence="11" key="1">
    <citation type="submission" date="2016-11" db="EMBL/GenBank/DDBJ databases">
        <authorList>
            <person name="Varghese N."/>
            <person name="Submissions S."/>
        </authorList>
    </citation>
    <scope>NUCLEOTIDE SEQUENCE [LARGE SCALE GENOMIC DNA]</scope>
    <source>
        <strain evidence="11">DSM 9756</strain>
    </source>
</reference>
<dbReference type="GO" id="GO:0004045">
    <property type="term" value="F:peptidyl-tRNA hydrolase activity"/>
    <property type="evidence" value="ECO:0007669"/>
    <property type="project" value="UniProtKB-UniRule"/>
</dbReference>
<dbReference type="Proteomes" id="UP000184076">
    <property type="component" value="Unassembled WGS sequence"/>
</dbReference>
<dbReference type="GO" id="GO:0000049">
    <property type="term" value="F:tRNA binding"/>
    <property type="evidence" value="ECO:0007669"/>
    <property type="project" value="UniProtKB-UniRule"/>
</dbReference>
<dbReference type="GO" id="GO:0072344">
    <property type="term" value="P:rescue of stalled ribosome"/>
    <property type="evidence" value="ECO:0007669"/>
    <property type="project" value="UniProtKB-UniRule"/>
</dbReference>
<evidence type="ECO:0000256" key="3">
    <source>
        <dbReference type="ARBA" id="ARBA00022801"/>
    </source>
</evidence>
<feature type="binding site" evidence="7">
    <location>
        <position position="24"/>
    </location>
    <ligand>
        <name>tRNA</name>
        <dbReference type="ChEBI" id="CHEBI:17843"/>
    </ligand>
</feature>
<dbReference type="HAMAP" id="MF_00083">
    <property type="entry name" value="Pept_tRNA_hydro_bact"/>
    <property type="match status" value="1"/>
</dbReference>
<dbReference type="InterPro" id="IPR018171">
    <property type="entry name" value="Pept_tRNA_hydro_CS"/>
</dbReference>
<dbReference type="InterPro" id="IPR036416">
    <property type="entry name" value="Pept_tRNA_hydro_sf"/>
</dbReference>
<evidence type="ECO:0000256" key="1">
    <source>
        <dbReference type="ARBA" id="ARBA00013260"/>
    </source>
</evidence>
<keyword evidence="2 7" id="KW-0820">tRNA-binding</keyword>
<keyword evidence="7" id="KW-0963">Cytoplasm</keyword>
<keyword evidence="4 7" id="KW-0694">RNA-binding</keyword>
<keyword evidence="3 7" id="KW-0378">Hydrolase</keyword>
<accession>A0A1M4YDJ2</accession>
<comment type="similarity">
    <text evidence="5 7 9">Belongs to the PTH family.</text>
</comment>
<dbReference type="OrthoDB" id="9800507at2"/>
<dbReference type="Pfam" id="PF01195">
    <property type="entry name" value="Pept_tRNA_hydro"/>
    <property type="match status" value="1"/>
</dbReference>
<evidence type="ECO:0000256" key="6">
    <source>
        <dbReference type="ARBA" id="ARBA00050038"/>
    </source>
</evidence>
<evidence type="ECO:0000256" key="8">
    <source>
        <dbReference type="RuleBase" id="RU000673"/>
    </source>
</evidence>
<dbReference type="PANTHER" id="PTHR17224">
    <property type="entry name" value="PEPTIDYL-TRNA HYDROLASE"/>
    <property type="match status" value="1"/>
</dbReference>
<gene>
    <name evidence="7" type="primary">pth</name>
    <name evidence="10" type="ORF">SAMN02745206_01231</name>
</gene>
<evidence type="ECO:0000313" key="10">
    <source>
        <dbReference type="EMBL" id="SHF03830.1"/>
    </source>
</evidence>
<comment type="subcellular location">
    <subcellularLocation>
        <location evidence="7">Cytoplasm</location>
    </subcellularLocation>
</comment>
<sequence>MSHDTLTPTSVFLIAGLGNPGPRYDGTRHNVGFRVVDRLAQRFSIPMQERKFPAHWGEGRIGGRKVVLVKPMTYMNRSGEAVGPILRYYRLPPEALLVVHDDLDLPLGRIRIARRGGTGGHRGVASIIQTLGGGEFARLKLGIGRPRYGESVEAFVLDGFYSDELEAAEEMVDRAAAAALAVLADGLEAAMNRFNQRRKSTDQQADQPGD</sequence>
<dbReference type="PANTHER" id="PTHR17224:SF1">
    <property type="entry name" value="PEPTIDYL-TRNA HYDROLASE"/>
    <property type="match status" value="1"/>
</dbReference>
<dbReference type="AlphaFoldDB" id="A0A1M4YDJ2"/>
<feature type="binding site" evidence="7">
    <location>
        <position position="74"/>
    </location>
    <ligand>
        <name>tRNA</name>
        <dbReference type="ChEBI" id="CHEBI:17843"/>
    </ligand>
</feature>
<dbReference type="Gene3D" id="3.40.50.1470">
    <property type="entry name" value="Peptidyl-tRNA hydrolase"/>
    <property type="match status" value="1"/>
</dbReference>
<evidence type="ECO:0000256" key="2">
    <source>
        <dbReference type="ARBA" id="ARBA00022555"/>
    </source>
</evidence>
<protein>
    <recommendedName>
        <fullName evidence="6 7">Peptidyl-tRNA hydrolase</fullName>
        <shortName evidence="7">Pth</shortName>
        <ecNumber evidence="1 7">3.1.1.29</ecNumber>
    </recommendedName>
</protein>
<dbReference type="InterPro" id="IPR001328">
    <property type="entry name" value="Pept_tRNA_hydro"/>
</dbReference>
<dbReference type="NCBIfam" id="TIGR00447">
    <property type="entry name" value="pth"/>
    <property type="match status" value="1"/>
</dbReference>
<comment type="subunit">
    <text evidence="7">Monomer.</text>
</comment>
<dbReference type="SUPFAM" id="SSF53178">
    <property type="entry name" value="Peptidyl-tRNA hydrolase-like"/>
    <property type="match status" value="1"/>
</dbReference>
<feature type="site" description="Discriminates between blocked and unblocked aminoacyl-tRNA" evidence="7">
    <location>
        <position position="19"/>
    </location>
</feature>
<comment type="function">
    <text evidence="7">Hydrolyzes ribosome-free peptidyl-tRNAs (with 1 or more amino acids incorporated), which drop off the ribosome during protein synthesis, or as a result of ribosome stalling.</text>
</comment>
<evidence type="ECO:0000256" key="4">
    <source>
        <dbReference type="ARBA" id="ARBA00022884"/>
    </source>
</evidence>
<evidence type="ECO:0000256" key="5">
    <source>
        <dbReference type="ARBA" id="ARBA00038063"/>
    </source>
</evidence>
<dbReference type="CDD" id="cd00462">
    <property type="entry name" value="PTH"/>
    <property type="match status" value="1"/>
</dbReference>
<dbReference type="GO" id="GO:0006515">
    <property type="term" value="P:protein quality control for misfolded or incompletely synthesized proteins"/>
    <property type="evidence" value="ECO:0007669"/>
    <property type="project" value="UniProtKB-UniRule"/>
</dbReference>
<comment type="caution">
    <text evidence="7">Lacks conserved residue(s) required for the propagation of feature annotation.</text>
</comment>
<keyword evidence="11" id="KW-1185">Reference proteome</keyword>
<dbReference type="EC" id="3.1.1.29" evidence="1 7"/>
<dbReference type="PROSITE" id="PS01195">
    <property type="entry name" value="PEPT_TRNA_HYDROL_1"/>
    <property type="match status" value="1"/>
</dbReference>
<proteinExistence type="inferred from homology"/>
<dbReference type="FunFam" id="3.40.50.1470:FF:000001">
    <property type="entry name" value="Peptidyl-tRNA hydrolase"/>
    <property type="match status" value="1"/>
</dbReference>
<evidence type="ECO:0000256" key="7">
    <source>
        <dbReference type="HAMAP-Rule" id="MF_00083"/>
    </source>
</evidence>
<feature type="binding site" evidence="7">
    <location>
        <position position="76"/>
    </location>
    <ligand>
        <name>tRNA</name>
        <dbReference type="ChEBI" id="CHEBI:17843"/>
    </ligand>
</feature>
<organism evidence="10 11">
    <name type="scientific">Desulfacinum infernum DSM 9756</name>
    <dbReference type="NCBI Taxonomy" id="1121391"/>
    <lineage>
        <taxon>Bacteria</taxon>
        <taxon>Pseudomonadati</taxon>
        <taxon>Thermodesulfobacteriota</taxon>
        <taxon>Syntrophobacteria</taxon>
        <taxon>Syntrophobacterales</taxon>
        <taxon>Syntrophobacteraceae</taxon>
        <taxon>Desulfacinum</taxon>
    </lineage>
</organism>
<evidence type="ECO:0000256" key="9">
    <source>
        <dbReference type="RuleBase" id="RU004320"/>
    </source>
</evidence>
<name>A0A1M4YDJ2_9BACT</name>
<feature type="active site" description="Proton acceptor" evidence="7">
    <location>
        <position position="29"/>
    </location>
</feature>
<dbReference type="STRING" id="1121391.SAMN02745206_01231"/>